<feature type="region of interest" description="Disordered" evidence="1">
    <location>
        <begin position="39"/>
        <end position="81"/>
    </location>
</feature>
<keyword evidence="4" id="KW-1185">Reference proteome</keyword>
<protein>
    <recommendedName>
        <fullName evidence="5">ARC6 IMS domain-containing protein</fullName>
    </recommendedName>
</protein>
<dbReference type="AlphaFoldDB" id="A0A1D8B1R6"/>
<feature type="transmembrane region" description="Helical" evidence="2">
    <location>
        <begin position="12"/>
        <end position="33"/>
    </location>
</feature>
<dbReference type="RefSeq" id="WP_034255213.1">
    <property type="nucleotide sequence ID" value="NZ_CP017298.1"/>
</dbReference>
<evidence type="ECO:0000256" key="1">
    <source>
        <dbReference type="SAM" id="MobiDB-lite"/>
    </source>
</evidence>
<dbReference type="Proteomes" id="UP000095214">
    <property type="component" value="Chromosome"/>
</dbReference>
<evidence type="ECO:0008006" key="5">
    <source>
        <dbReference type="Google" id="ProtNLM"/>
    </source>
</evidence>
<dbReference type="OrthoDB" id="3252464at2"/>
<evidence type="ECO:0000256" key="2">
    <source>
        <dbReference type="SAM" id="Phobius"/>
    </source>
</evidence>
<feature type="compositionally biased region" description="Polar residues" evidence="1">
    <location>
        <begin position="60"/>
        <end position="71"/>
    </location>
</feature>
<keyword evidence="2" id="KW-0472">Membrane</keyword>
<organism evidence="3 4">
    <name type="scientific">Pauljensenia hongkongensis</name>
    <dbReference type="NCBI Taxonomy" id="178339"/>
    <lineage>
        <taxon>Bacteria</taxon>
        <taxon>Bacillati</taxon>
        <taxon>Actinomycetota</taxon>
        <taxon>Actinomycetes</taxon>
        <taxon>Actinomycetales</taxon>
        <taxon>Actinomycetaceae</taxon>
        <taxon>Pauljensenia</taxon>
    </lineage>
</organism>
<keyword evidence="2" id="KW-1133">Transmembrane helix</keyword>
<dbReference type="EMBL" id="CP017298">
    <property type="protein sequence ID" value="AOS47089.1"/>
    <property type="molecule type" value="Genomic_DNA"/>
</dbReference>
<evidence type="ECO:0000313" key="4">
    <source>
        <dbReference type="Proteomes" id="UP000095214"/>
    </source>
</evidence>
<sequence>MSVKKLTGKWLVAAWVGLAVILVAAVCVVFALVGRSVTTSQSAPGASGAESDPAAVPQSVPKTIQPQSAGPANTAGAGMAGDDEASQQVDFVLASMWQAYSDPSTAIATDLSSILTESALEEFDAQAQEWNTDGTRVSGTPRIEDAHVTASDGTTATVRACVDSTGVTVTNDAGSPLTDDTSLMRALTDFSFVNDGGSWKLSGVSFPDDPTC</sequence>
<proteinExistence type="predicted"/>
<reference evidence="3 4" key="1">
    <citation type="submission" date="2016-09" db="EMBL/GenBank/DDBJ databases">
        <title>Complete genome sequence of Actinomyces hongkongensis HKU8.</title>
        <authorList>
            <person name="Gao Y.-X."/>
            <person name="Zhou Y.-Y."/>
            <person name="Xie Y."/>
            <person name="Wang M."/>
            <person name="Wang S.-J."/>
            <person name="Shen S.-G."/>
        </authorList>
    </citation>
    <scope>NUCLEOTIDE SEQUENCE [LARGE SCALE GENOMIC DNA]</scope>
    <source>
        <strain evidence="3 4">HKU8</strain>
    </source>
</reference>
<evidence type="ECO:0000313" key="3">
    <source>
        <dbReference type="EMBL" id="AOS47089.1"/>
    </source>
</evidence>
<gene>
    <name evidence="3" type="ORF">BH719_03800</name>
</gene>
<dbReference type="KEGG" id="phon:BH719_03800"/>
<keyword evidence="2" id="KW-0812">Transmembrane</keyword>
<name>A0A1D8B1R6_9ACTO</name>
<accession>A0A1D8B1R6</accession>